<keyword evidence="2" id="KW-0614">Plasmid</keyword>
<dbReference type="Proteomes" id="UP000501063">
    <property type="component" value="Plasmid pPniHBP1_1"/>
</dbReference>
<evidence type="ECO:0000313" key="3">
    <source>
        <dbReference type="Proteomes" id="UP000501063"/>
    </source>
</evidence>
<proteinExistence type="predicted"/>
<feature type="region of interest" description="Disordered" evidence="1">
    <location>
        <begin position="25"/>
        <end position="67"/>
    </location>
</feature>
<gene>
    <name evidence="2" type="ORF">G5B91_33550</name>
</gene>
<organism evidence="2 3">
    <name type="scientific">Pseudomonas nitroreducens</name>
    <dbReference type="NCBI Taxonomy" id="46680"/>
    <lineage>
        <taxon>Bacteria</taxon>
        <taxon>Pseudomonadati</taxon>
        <taxon>Pseudomonadota</taxon>
        <taxon>Gammaproteobacteria</taxon>
        <taxon>Pseudomonadales</taxon>
        <taxon>Pseudomonadaceae</taxon>
        <taxon>Pseudomonas</taxon>
    </lineage>
</organism>
<protein>
    <submittedName>
        <fullName evidence="2">Uncharacterized protein</fullName>
    </submittedName>
</protein>
<geneLocation type="plasmid" evidence="3">
    <name>ppnihbp1_1</name>
</geneLocation>
<name>A0A6G6J7N2_PSENT</name>
<sequence length="221" mass="25161">MRRSNHRAAFAQDPKFQERIARQLQGAHSPSLPSKDVADQPPATERKPSKAAERLKRVQHANQDGRRDSLILDRDNRVLTVSFPGAKLLSLNTMLRLHDAKATRLKATWFKRIEALMYENREIYDEWRRTAGYPLLVEEIYITGEARLLDHESVTAACKPVIDAFVSNGFLPDDDQKHIAQPLPYTERGETPGLVISFRPTEHPWGLISEETIRASRSLGD</sequence>
<evidence type="ECO:0000313" key="2">
    <source>
        <dbReference type="EMBL" id="QIE91282.1"/>
    </source>
</evidence>
<accession>A0A6G6J7N2</accession>
<dbReference type="EMBL" id="CP049142">
    <property type="protein sequence ID" value="QIE91282.1"/>
    <property type="molecule type" value="Genomic_DNA"/>
</dbReference>
<feature type="compositionally biased region" description="Basic and acidic residues" evidence="1">
    <location>
        <begin position="44"/>
        <end position="56"/>
    </location>
</feature>
<dbReference type="KEGG" id="pnt:G5B91_33550"/>
<evidence type="ECO:0000256" key="1">
    <source>
        <dbReference type="SAM" id="MobiDB-lite"/>
    </source>
</evidence>
<dbReference type="RefSeq" id="WP_024763845.1">
    <property type="nucleotide sequence ID" value="NZ_CP049142.1"/>
</dbReference>
<reference evidence="2 3" key="1">
    <citation type="submission" date="2020-02" db="EMBL/GenBank/DDBJ databases">
        <title>Integrative conjugative elements (ICEs) and plasmids drive adaptation of Pseudomonas nitroreducens strain HBP1 to wastewater environment.</title>
        <authorList>
            <person name="Sentchilo V."/>
            <person name="Carraro N."/>
            <person name="Bertelli C."/>
            <person name="van der Meer J.R."/>
        </authorList>
    </citation>
    <scope>NUCLEOTIDE SEQUENCE [LARGE SCALE GENOMIC DNA]</scope>
    <source>
        <strain evidence="2 3">HBP1</strain>
        <plasmid evidence="3">ppnihbp1_1</plasmid>
    </source>
</reference>
<dbReference type="AlphaFoldDB" id="A0A6G6J7N2"/>